<dbReference type="Proteomes" id="UP000029518">
    <property type="component" value="Chromosome"/>
</dbReference>
<name>A0A089LBR0_PAEBO</name>
<evidence type="ECO:0000313" key="2">
    <source>
        <dbReference type="Proteomes" id="UP000029518"/>
    </source>
</evidence>
<reference evidence="1" key="1">
    <citation type="submission" date="2014-08" db="EMBL/GenBank/DDBJ databases">
        <title>Comparative genomics of the Paenibacillus odorifer group.</title>
        <authorList>
            <person name="den Bakker H.C."/>
            <person name="Tsai Y.-C.Y.-C."/>
            <person name="Martin N."/>
            <person name="Korlach J."/>
            <person name="Wiedmann M."/>
        </authorList>
    </citation>
    <scope>NUCLEOTIDE SEQUENCE [LARGE SCALE GENOMIC DNA]</scope>
    <source>
        <strain evidence="1">DSM 13188</strain>
    </source>
</reference>
<proteinExistence type="predicted"/>
<dbReference type="EMBL" id="CP009285">
    <property type="protein sequence ID" value="AIQ56593.1"/>
    <property type="molecule type" value="Genomic_DNA"/>
</dbReference>
<gene>
    <name evidence="1" type="ORF">PBOR_06300</name>
</gene>
<dbReference type="KEGG" id="pbd:PBOR_06300"/>
<accession>A0A089LBR0</accession>
<organism evidence="1 2">
    <name type="scientific">Paenibacillus borealis</name>
    <dbReference type="NCBI Taxonomy" id="160799"/>
    <lineage>
        <taxon>Bacteria</taxon>
        <taxon>Bacillati</taxon>
        <taxon>Bacillota</taxon>
        <taxon>Bacilli</taxon>
        <taxon>Bacillales</taxon>
        <taxon>Paenibacillaceae</taxon>
        <taxon>Paenibacillus</taxon>
    </lineage>
</organism>
<protein>
    <submittedName>
        <fullName evidence="1">Uncharacterized protein</fullName>
    </submittedName>
</protein>
<evidence type="ECO:0000313" key="1">
    <source>
        <dbReference type="EMBL" id="AIQ56593.1"/>
    </source>
</evidence>
<sequence length="97" mass="11086">MISASGEMNGAHTHERSAPGANLPIKIYVGRPQNENVVRSATRNSLYRRIPNDCCTKYKNFLAWLLSGEEMLPFLQQSWIRAAILKKLLYFMQDSQV</sequence>
<keyword evidence="2" id="KW-1185">Reference proteome</keyword>
<dbReference type="HOGENOM" id="CLU_2344012_0_0_9"/>
<dbReference type="AlphaFoldDB" id="A0A089LBR0"/>